<dbReference type="Proteomes" id="UP000294963">
    <property type="component" value="Unassembled WGS sequence"/>
</dbReference>
<organism evidence="2 3">
    <name type="scientific">Acinetobacter calcoaceticus</name>
    <dbReference type="NCBI Taxonomy" id="471"/>
    <lineage>
        <taxon>Bacteria</taxon>
        <taxon>Pseudomonadati</taxon>
        <taxon>Pseudomonadota</taxon>
        <taxon>Gammaproteobacteria</taxon>
        <taxon>Moraxellales</taxon>
        <taxon>Moraxellaceae</taxon>
        <taxon>Acinetobacter</taxon>
        <taxon>Acinetobacter calcoaceticus/baumannii complex</taxon>
    </lineage>
</organism>
<dbReference type="Pfam" id="PF08291">
    <property type="entry name" value="Peptidase_M15_3"/>
    <property type="match status" value="1"/>
</dbReference>
<dbReference type="AlphaFoldDB" id="A0A4R1XDP3"/>
<name>A0A4R1XDP3_ACICA</name>
<sequence length="251" mass="28573">MLTVLSTIKFISMKKTLKGLITISFATLAVTACTTTPQKSPTQPTKPGQRIYIPQEKISIQRPIAPKTAPASYRQWLLTDSNQARAREYERFLEQNNVGNIIPSFELFKTARDWEKCGREEYMVPNRELWSNQLATLKVFKYLVAAEVLTDFEVTSVYRDLPLNQCAGGASSSRHLYNSAIDFRIGPTYPQGSDYAMIENTKYKLCQFWSQYGQNFNMGIGLYSSGQIHIDTQGYRTWGPSLSRHSSMCNF</sequence>
<evidence type="ECO:0000313" key="3">
    <source>
        <dbReference type="Proteomes" id="UP000294963"/>
    </source>
</evidence>
<comment type="caution">
    <text evidence="2">The sequence shown here is derived from an EMBL/GenBank/DDBJ whole genome shotgun (WGS) entry which is preliminary data.</text>
</comment>
<evidence type="ECO:0000259" key="1">
    <source>
        <dbReference type="Pfam" id="PF08291"/>
    </source>
</evidence>
<accession>A0A4R1XDP3</accession>
<protein>
    <submittedName>
        <fullName evidence="2">Peptidase M15-like protein</fullName>
    </submittedName>
</protein>
<evidence type="ECO:0000313" key="2">
    <source>
        <dbReference type="EMBL" id="TCM60911.1"/>
    </source>
</evidence>
<dbReference type="InterPro" id="IPR013230">
    <property type="entry name" value="Peptidase_M15A_C"/>
</dbReference>
<keyword evidence="3" id="KW-1185">Reference proteome</keyword>
<dbReference type="SUPFAM" id="SSF55166">
    <property type="entry name" value="Hedgehog/DD-peptidase"/>
    <property type="match status" value="1"/>
</dbReference>
<proteinExistence type="predicted"/>
<dbReference type="Gene3D" id="3.30.1380.10">
    <property type="match status" value="1"/>
</dbReference>
<dbReference type="EMBL" id="SLVJ01000030">
    <property type="protein sequence ID" value="TCM60911.1"/>
    <property type="molecule type" value="Genomic_DNA"/>
</dbReference>
<feature type="domain" description="Peptidase M15A C-terminal" evidence="1">
    <location>
        <begin position="153"/>
        <end position="186"/>
    </location>
</feature>
<dbReference type="InterPro" id="IPR009045">
    <property type="entry name" value="Zn_M74/Hedgehog-like"/>
</dbReference>
<reference evidence="2 3" key="1">
    <citation type="submission" date="2019-03" db="EMBL/GenBank/DDBJ databases">
        <title>Genomic analyses of the natural microbiome of Caenorhabditis elegans.</title>
        <authorList>
            <person name="Samuel B."/>
        </authorList>
    </citation>
    <scope>NUCLEOTIDE SEQUENCE [LARGE SCALE GENOMIC DNA]</scope>
    <source>
        <strain evidence="2 3">JUb89</strain>
    </source>
</reference>
<gene>
    <name evidence="2" type="ORF">EC844_13032</name>
</gene>